<name>A0A2N5UTL2_9BASI</name>
<comment type="caution">
    <text evidence="1">The sequence shown here is derived from an EMBL/GenBank/DDBJ whole genome shotgun (WGS) entry which is preliminary data.</text>
</comment>
<proteinExistence type="predicted"/>
<keyword evidence="2" id="KW-1185">Reference proteome</keyword>
<accession>A0A2N5UTL2</accession>
<evidence type="ECO:0000313" key="2">
    <source>
        <dbReference type="Proteomes" id="UP000235388"/>
    </source>
</evidence>
<protein>
    <submittedName>
        <fullName evidence="1">Uncharacterized protein</fullName>
    </submittedName>
</protein>
<sequence>MSAAGLGRLLPVAPARWVHAPMSSAGQHAQYILAPGAPSSVFHNSLVLLCLVSVFPSSLPPCPHLISIQWPQEPQNEKDVARLSADAPLIHLQTHTHFLLDFDSSA</sequence>
<dbReference type="AlphaFoldDB" id="A0A2N5UTL2"/>
<organism evidence="1 2">
    <name type="scientific">Puccinia coronata f. sp. avenae</name>
    <dbReference type="NCBI Taxonomy" id="200324"/>
    <lineage>
        <taxon>Eukaryota</taxon>
        <taxon>Fungi</taxon>
        <taxon>Dikarya</taxon>
        <taxon>Basidiomycota</taxon>
        <taxon>Pucciniomycotina</taxon>
        <taxon>Pucciniomycetes</taxon>
        <taxon>Pucciniales</taxon>
        <taxon>Pucciniaceae</taxon>
        <taxon>Puccinia</taxon>
    </lineage>
</organism>
<dbReference type="EMBL" id="PGCJ01000173">
    <property type="protein sequence ID" value="PLW41089.1"/>
    <property type="molecule type" value="Genomic_DNA"/>
</dbReference>
<gene>
    <name evidence="1" type="ORF">PCANC_22278</name>
</gene>
<evidence type="ECO:0000313" key="1">
    <source>
        <dbReference type="EMBL" id="PLW41089.1"/>
    </source>
</evidence>
<dbReference type="Proteomes" id="UP000235388">
    <property type="component" value="Unassembled WGS sequence"/>
</dbReference>
<reference evidence="1 2" key="1">
    <citation type="submission" date="2017-11" db="EMBL/GenBank/DDBJ databases">
        <title>De novo assembly and phasing of dikaryotic genomes from two isolates of Puccinia coronata f. sp. avenae, the causal agent of oat crown rust.</title>
        <authorList>
            <person name="Miller M.E."/>
            <person name="Zhang Y."/>
            <person name="Omidvar V."/>
            <person name="Sperschneider J."/>
            <person name="Schwessinger B."/>
            <person name="Raley C."/>
            <person name="Palmer J.M."/>
            <person name="Garnica D."/>
            <person name="Upadhyaya N."/>
            <person name="Rathjen J."/>
            <person name="Taylor J.M."/>
            <person name="Park R.F."/>
            <person name="Dodds P.N."/>
            <person name="Hirsch C.D."/>
            <person name="Kianian S.F."/>
            <person name="Figueroa M."/>
        </authorList>
    </citation>
    <scope>NUCLEOTIDE SEQUENCE [LARGE SCALE GENOMIC DNA]</scope>
    <source>
        <strain evidence="1">12NC29</strain>
    </source>
</reference>